<keyword evidence="1" id="KW-0812">Transmembrane</keyword>
<keyword evidence="1" id="KW-1133">Transmembrane helix</keyword>
<feature type="transmembrane region" description="Helical" evidence="1">
    <location>
        <begin position="226"/>
        <end position="243"/>
    </location>
</feature>
<organism evidence="2 3">
    <name type="scientific">Pterulicium gracile</name>
    <dbReference type="NCBI Taxonomy" id="1884261"/>
    <lineage>
        <taxon>Eukaryota</taxon>
        <taxon>Fungi</taxon>
        <taxon>Dikarya</taxon>
        <taxon>Basidiomycota</taxon>
        <taxon>Agaricomycotina</taxon>
        <taxon>Agaricomycetes</taxon>
        <taxon>Agaricomycetidae</taxon>
        <taxon>Agaricales</taxon>
        <taxon>Pleurotineae</taxon>
        <taxon>Pterulaceae</taxon>
        <taxon>Pterulicium</taxon>
    </lineage>
</organism>
<dbReference type="Proteomes" id="UP000305067">
    <property type="component" value="Unassembled WGS sequence"/>
</dbReference>
<protein>
    <recommendedName>
        <fullName evidence="4">Transmembrane protein</fullName>
    </recommendedName>
</protein>
<evidence type="ECO:0000256" key="1">
    <source>
        <dbReference type="SAM" id="Phobius"/>
    </source>
</evidence>
<accession>A0A5C3R090</accession>
<evidence type="ECO:0000313" key="3">
    <source>
        <dbReference type="Proteomes" id="UP000305067"/>
    </source>
</evidence>
<evidence type="ECO:0008006" key="4">
    <source>
        <dbReference type="Google" id="ProtNLM"/>
    </source>
</evidence>
<feature type="transmembrane region" description="Helical" evidence="1">
    <location>
        <begin position="196"/>
        <end position="220"/>
    </location>
</feature>
<dbReference type="AlphaFoldDB" id="A0A5C3R090"/>
<dbReference type="OrthoDB" id="2653987at2759"/>
<keyword evidence="1" id="KW-0472">Membrane</keyword>
<sequence length="244" mass="26182">MFSMFKGLHSATGPILPQGQAHSFAASTNTTGEKPTGCPQHKPAEPRIHTELASAWMSRLQTLSVVATFLAGIDSQFLSLSHSDPSMIVVTTVLSGAFVFHLATAIISFVASFVLVHYQITDIRTTLESSGVTSFLTSDPSDPRPLVPTQMVSVQRVSLLQKPKKTRDPVVEIFEADTAETKLGMPIALLTRCHNLCVFLCVLGFLLGIAGVMSYIWIVYTAVTGIFSSVCIAVSLVGAAVVFH</sequence>
<gene>
    <name evidence="2" type="ORF">BDV98DRAFT_599363</name>
</gene>
<name>A0A5C3R090_9AGAR</name>
<keyword evidence="3" id="KW-1185">Reference proteome</keyword>
<reference evidence="2 3" key="1">
    <citation type="journal article" date="2019" name="Nat. Ecol. Evol.">
        <title>Megaphylogeny resolves global patterns of mushroom evolution.</title>
        <authorList>
            <person name="Varga T."/>
            <person name="Krizsan K."/>
            <person name="Foldi C."/>
            <person name="Dima B."/>
            <person name="Sanchez-Garcia M."/>
            <person name="Sanchez-Ramirez S."/>
            <person name="Szollosi G.J."/>
            <person name="Szarkandi J.G."/>
            <person name="Papp V."/>
            <person name="Albert L."/>
            <person name="Andreopoulos W."/>
            <person name="Angelini C."/>
            <person name="Antonin V."/>
            <person name="Barry K.W."/>
            <person name="Bougher N.L."/>
            <person name="Buchanan P."/>
            <person name="Buyck B."/>
            <person name="Bense V."/>
            <person name="Catcheside P."/>
            <person name="Chovatia M."/>
            <person name="Cooper J."/>
            <person name="Damon W."/>
            <person name="Desjardin D."/>
            <person name="Finy P."/>
            <person name="Geml J."/>
            <person name="Haridas S."/>
            <person name="Hughes K."/>
            <person name="Justo A."/>
            <person name="Karasinski D."/>
            <person name="Kautmanova I."/>
            <person name="Kiss B."/>
            <person name="Kocsube S."/>
            <person name="Kotiranta H."/>
            <person name="LaButti K.M."/>
            <person name="Lechner B.E."/>
            <person name="Liimatainen K."/>
            <person name="Lipzen A."/>
            <person name="Lukacs Z."/>
            <person name="Mihaltcheva S."/>
            <person name="Morgado L.N."/>
            <person name="Niskanen T."/>
            <person name="Noordeloos M.E."/>
            <person name="Ohm R.A."/>
            <person name="Ortiz-Santana B."/>
            <person name="Ovrebo C."/>
            <person name="Racz N."/>
            <person name="Riley R."/>
            <person name="Savchenko A."/>
            <person name="Shiryaev A."/>
            <person name="Soop K."/>
            <person name="Spirin V."/>
            <person name="Szebenyi C."/>
            <person name="Tomsovsky M."/>
            <person name="Tulloss R.E."/>
            <person name="Uehling J."/>
            <person name="Grigoriev I.V."/>
            <person name="Vagvolgyi C."/>
            <person name="Papp T."/>
            <person name="Martin F.M."/>
            <person name="Miettinen O."/>
            <person name="Hibbett D.S."/>
            <person name="Nagy L.G."/>
        </authorList>
    </citation>
    <scope>NUCLEOTIDE SEQUENCE [LARGE SCALE GENOMIC DNA]</scope>
    <source>
        <strain evidence="2 3">CBS 309.79</strain>
    </source>
</reference>
<feature type="transmembrane region" description="Helical" evidence="1">
    <location>
        <begin position="93"/>
        <end position="116"/>
    </location>
</feature>
<evidence type="ECO:0000313" key="2">
    <source>
        <dbReference type="EMBL" id="TFL07018.1"/>
    </source>
</evidence>
<dbReference type="EMBL" id="ML178814">
    <property type="protein sequence ID" value="TFL07018.1"/>
    <property type="molecule type" value="Genomic_DNA"/>
</dbReference>
<proteinExistence type="predicted"/>